<name>A0A3P6R7C2_CYLGO</name>
<accession>A0A3P6R7C2</accession>
<proteinExistence type="predicted"/>
<keyword evidence="2" id="KW-1185">Reference proteome</keyword>
<gene>
    <name evidence="1" type="ORF">CGOC_LOCUS4477</name>
</gene>
<dbReference type="AlphaFoldDB" id="A0A3P6R7C2"/>
<dbReference type="Proteomes" id="UP000271889">
    <property type="component" value="Unassembled WGS sequence"/>
</dbReference>
<protein>
    <submittedName>
        <fullName evidence="1">Uncharacterized protein</fullName>
    </submittedName>
</protein>
<organism evidence="1 2">
    <name type="scientific">Cylicostephanus goldi</name>
    <name type="common">Nematode worm</name>
    <dbReference type="NCBI Taxonomy" id="71465"/>
    <lineage>
        <taxon>Eukaryota</taxon>
        <taxon>Metazoa</taxon>
        <taxon>Ecdysozoa</taxon>
        <taxon>Nematoda</taxon>
        <taxon>Chromadorea</taxon>
        <taxon>Rhabditida</taxon>
        <taxon>Rhabditina</taxon>
        <taxon>Rhabditomorpha</taxon>
        <taxon>Strongyloidea</taxon>
        <taxon>Strongylidae</taxon>
        <taxon>Cylicostephanus</taxon>
    </lineage>
</organism>
<dbReference type="EMBL" id="UYRV01012424">
    <property type="protein sequence ID" value="VDK58902.1"/>
    <property type="molecule type" value="Genomic_DNA"/>
</dbReference>
<reference evidence="1 2" key="1">
    <citation type="submission" date="2018-11" db="EMBL/GenBank/DDBJ databases">
        <authorList>
            <consortium name="Pathogen Informatics"/>
        </authorList>
    </citation>
    <scope>NUCLEOTIDE SEQUENCE [LARGE SCALE GENOMIC DNA]</scope>
</reference>
<sequence length="121" mass="13814">MEHLTFNEVTQRNEHNLRLYVTMKCLLLVMFLNPTYLCGDCEIDISGEIAEPEADICCSPVLLVCFTIAHNGMSSSTYAYSTWYQFTTMAGAKSHRKRNFALIEPAELRFSNEAAAQCFWQ</sequence>
<evidence type="ECO:0000313" key="1">
    <source>
        <dbReference type="EMBL" id="VDK58902.1"/>
    </source>
</evidence>
<evidence type="ECO:0000313" key="2">
    <source>
        <dbReference type="Proteomes" id="UP000271889"/>
    </source>
</evidence>